<accession>A0A6A6BVQ6</accession>
<organism evidence="1 2">
    <name type="scientific">Zasmidium cellare ATCC 36951</name>
    <dbReference type="NCBI Taxonomy" id="1080233"/>
    <lineage>
        <taxon>Eukaryota</taxon>
        <taxon>Fungi</taxon>
        <taxon>Dikarya</taxon>
        <taxon>Ascomycota</taxon>
        <taxon>Pezizomycotina</taxon>
        <taxon>Dothideomycetes</taxon>
        <taxon>Dothideomycetidae</taxon>
        <taxon>Mycosphaerellales</taxon>
        <taxon>Mycosphaerellaceae</taxon>
        <taxon>Zasmidium</taxon>
    </lineage>
</organism>
<dbReference type="GeneID" id="54563300"/>
<keyword evidence="2" id="KW-1185">Reference proteome</keyword>
<dbReference type="Proteomes" id="UP000799537">
    <property type="component" value="Unassembled WGS sequence"/>
</dbReference>
<reference evidence="1" key="1">
    <citation type="journal article" date="2020" name="Stud. Mycol.">
        <title>101 Dothideomycetes genomes: a test case for predicting lifestyles and emergence of pathogens.</title>
        <authorList>
            <person name="Haridas S."/>
            <person name="Albert R."/>
            <person name="Binder M."/>
            <person name="Bloem J."/>
            <person name="Labutti K."/>
            <person name="Salamov A."/>
            <person name="Andreopoulos B."/>
            <person name="Baker S."/>
            <person name="Barry K."/>
            <person name="Bills G."/>
            <person name="Bluhm B."/>
            <person name="Cannon C."/>
            <person name="Castanera R."/>
            <person name="Culley D."/>
            <person name="Daum C."/>
            <person name="Ezra D."/>
            <person name="Gonzalez J."/>
            <person name="Henrissat B."/>
            <person name="Kuo A."/>
            <person name="Liang C."/>
            <person name="Lipzen A."/>
            <person name="Lutzoni F."/>
            <person name="Magnuson J."/>
            <person name="Mondo S."/>
            <person name="Nolan M."/>
            <person name="Ohm R."/>
            <person name="Pangilinan J."/>
            <person name="Park H.-J."/>
            <person name="Ramirez L."/>
            <person name="Alfaro M."/>
            <person name="Sun H."/>
            <person name="Tritt A."/>
            <person name="Yoshinaga Y."/>
            <person name="Zwiers L.-H."/>
            <person name="Turgeon B."/>
            <person name="Goodwin S."/>
            <person name="Spatafora J."/>
            <person name="Crous P."/>
            <person name="Grigoriev I."/>
        </authorList>
    </citation>
    <scope>NUCLEOTIDE SEQUENCE</scope>
    <source>
        <strain evidence="1">ATCC 36951</strain>
    </source>
</reference>
<protein>
    <submittedName>
        <fullName evidence="1">Uncharacterized protein</fullName>
    </submittedName>
</protein>
<name>A0A6A6BVQ6_ZASCE</name>
<dbReference type="RefSeq" id="XP_033659750.1">
    <property type="nucleotide sequence ID" value="XM_033810028.1"/>
</dbReference>
<gene>
    <name evidence="1" type="ORF">M409DRAFT_30648</name>
</gene>
<evidence type="ECO:0000313" key="2">
    <source>
        <dbReference type="Proteomes" id="UP000799537"/>
    </source>
</evidence>
<dbReference type="EMBL" id="ML993647">
    <property type="protein sequence ID" value="KAF2158861.1"/>
    <property type="molecule type" value="Genomic_DNA"/>
</dbReference>
<evidence type="ECO:0000313" key="1">
    <source>
        <dbReference type="EMBL" id="KAF2158861.1"/>
    </source>
</evidence>
<proteinExistence type="predicted"/>
<dbReference type="AlphaFoldDB" id="A0A6A6BVQ6"/>
<sequence>MSDKILIPVLLPLNILVALHDNKISTIFDAVEAGAKSESAKGQKIVETRSNSAPESFSVKVWDLEDITGGAKIPQIDESTTQRRRARAVERVFGREMEMLQLSCNDRCL</sequence>